<comment type="caution">
    <text evidence="1">The sequence shown here is derived from an EMBL/GenBank/DDBJ whole genome shotgun (WGS) entry which is preliminary data.</text>
</comment>
<gene>
    <name evidence="1" type="ORF">QBC40DRAFT_289026</name>
</gene>
<reference evidence="1" key="1">
    <citation type="journal article" date="2023" name="Mol. Phylogenet. Evol.">
        <title>Genome-scale phylogeny and comparative genomics of the fungal order Sordariales.</title>
        <authorList>
            <person name="Hensen N."/>
            <person name="Bonometti L."/>
            <person name="Westerberg I."/>
            <person name="Brannstrom I.O."/>
            <person name="Guillou S."/>
            <person name="Cros-Aarteil S."/>
            <person name="Calhoun S."/>
            <person name="Haridas S."/>
            <person name="Kuo A."/>
            <person name="Mondo S."/>
            <person name="Pangilinan J."/>
            <person name="Riley R."/>
            <person name="LaButti K."/>
            <person name="Andreopoulos B."/>
            <person name="Lipzen A."/>
            <person name="Chen C."/>
            <person name="Yan M."/>
            <person name="Daum C."/>
            <person name="Ng V."/>
            <person name="Clum A."/>
            <person name="Steindorff A."/>
            <person name="Ohm R.A."/>
            <person name="Martin F."/>
            <person name="Silar P."/>
            <person name="Natvig D.O."/>
            <person name="Lalanne C."/>
            <person name="Gautier V."/>
            <person name="Ament-Velasquez S.L."/>
            <person name="Kruys A."/>
            <person name="Hutchinson M.I."/>
            <person name="Powell A.J."/>
            <person name="Barry K."/>
            <person name="Miller A.N."/>
            <person name="Grigoriev I.V."/>
            <person name="Debuchy R."/>
            <person name="Gladieux P."/>
            <person name="Hiltunen Thoren M."/>
            <person name="Johannesson H."/>
        </authorList>
    </citation>
    <scope>NUCLEOTIDE SEQUENCE</scope>
    <source>
        <strain evidence="1">CBS 315.58</strain>
    </source>
</reference>
<accession>A0AAN6XCW3</accession>
<dbReference type="AlphaFoldDB" id="A0AAN6XCW3"/>
<keyword evidence="2" id="KW-1185">Reference proteome</keyword>
<proteinExistence type="predicted"/>
<reference evidence="1" key="2">
    <citation type="submission" date="2023-05" db="EMBL/GenBank/DDBJ databases">
        <authorList>
            <consortium name="Lawrence Berkeley National Laboratory"/>
            <person name="Steindorff A."/>
            <person name="Hensen N."/>
            <person name="Bonometti L."/>
            <person name="Westerberg I."/>
            <person name="Brannstrom I.O."/>
            <person name="Guillou S."/>
            <person name="Cros-Aarteil S."/>
            <person name="Calhoun S."/>
            <person name="Haridas S."/>
            <person name="Kuo A."/>
            <person name="Mondo S."/>
            <person name="Pangilinan J."/>
            <person name="Riley R."/>
            <person name="Labutti K."/>
            <person name="Andreopoulos B."/>
            <person name="Lipzen A."/>
            <person name="Chen C."/>
            <person name="Yanf M."/>
            <person name="Daum C."/>
            <person name="Ng V."/>
            <person name="Clum A."/>
            <person name="Ohm R."/>
            <person name="Martin F."/>
            <person name="Silar P."/>
            <person name="Natvig D."/>
            <person name="Lalanne C."/>
            <person name="Gautier V."/>
            <person name="Ament-Velasquez S.L."/>
            <person name="Kruys A."/>
            <person name="Hutchinson M.I."/>
            <person name="Powell A.J."/>
            <person name="Barry K."/>
            <person name="Miller A.N."/>
            <person name="Grigoriev I.V."/>
            <person name="Debuchy R."/>
            <person name="Gladieux P."/>
            <person name="Thoren M.H."/>
            <person name="Johannesson H."/>
        </authorList>
    </citation>
    <scope>NUCLEOTIDE SEQUENCE</scope>
    <source>
        <strain evidence="1">CBS 315.58</strain>
    </source>
</reference>
<name>A0AAN6XCW3_9PEZI</name>
<dbReference type="EMBL" id="MU864012">
    <property type="protein sequence ID" value="KAK4195492.1"/>
    <property type="molecule type" value="Genomic_DNA"/>
</dbReference>
<sequence length="297" mass="32800">MTYNSPNAADHHPTSRGSDEALEVASITLVLGEIGASESGYHIFNDPKQPFQRSITVDHQRGVLEARCRSREVVHGRLFSDSEEDATLLVYDISLDTTKRSRRITKATVEFEFRNSKVDGEAPRVHALAPEGRERCLLSNQEETVTYKTEGTLEAGPVSIVNAGLTVGMEKMTATNVRDDARVTGGTFCDKSGYDRESGARWRLTENPTSKSGVPSHLRCAILLAREDNTLFEAKVTIKLEADWKSELGRRLAATSPPDDPVLFNPKAEPTNMLCKTGYDTQNLGRVDLQGFVSIRD</sequence>
<evidence type="ECO:0000313" key="2">
    <source>
        <dbReference type="Proteomes" id="UP001303160"/>
    </source>
</evidence>
<protein>
    <submittedName>
        <fullName evidence="1">Uncharacterized protein</fullName>
    </submittedName>
</protein>
<organism evidence="1 2">
    <name type="scientific">Triangularia verruculosa</name>
    <dbReference type="NCBI Taxonomy" id="2587418"/>
    <lineage>
        <taxon>Eukaryota</taxon>
        <taxon>Fungi</taxon>
        <taxon>Dikarya</taxon>
        <taxon>Ascomycota</taxon>
        <taxon>Pezizomycotina</taxon>
        <taxon>Sordariomycetes</taxon>
        <taxon>Sordariomycetidae</taxon>
        <taxon>Sordariales</taxon>
        <taxon>Podosporaceae</taxon>
        <taxon>Triangularia</taxon>
    </lineage>
</organism>
<evidence type="ECO:0000313" key="1">
    <source>
        <dbReference type="EMBL" id="KAK4195492.1"/>
    </source>
</evidence>
<dbReference type="Proteomes" id="UP001303160">
    <property type="component" value="Unassembled WGS sequence"/>
</dbReference>